<dbReference type="SUPFAM" id="SSF56112">
    <property type="entry name" value="Protein kinase-like (PK-like)"/>
    <property type="match status" value="1"/>
</dbReference>
<proteinExistence type="predicted"/>
<dbReference type="Gene3D" id="3.30.200.20">
    <property type="entry name" value="Phosphorylase Kinase, domain 1"/>
    <property type="match status" value="1"/>
</dbReference>
<accession>A0A1G6TVJ8</accession>
<dbReference type="RefSeq" id="WP_090590716.1">
    <property type="nucleotide sequence ID" value="NZ_LT629688.1"/>
</dbReference>
<reference evidence="3 4" key="1">
    <citation type="submission" date="2016-10" db="EMBL/GenBank/DDBJ databases">
        <authorList>
            <person name="de Groot N.N."/>
        </authorList>
    </citation>
    <scope>NUCLEOTIDE SEQUENCE [LARGE SCALE GENOMIC DNA]</scope>
    <source>
        <strain evidence="3 4">MON 2.2</strain>
    </source>
</reference>
<evidence type="ECO:0000313" key="4">
    <source>
        <dbReference type="Proteomes" id="UP000198546"/>
    </source>
</evidence>
<protein>
    <submittedName>
        <fullName evidence="3">Phosphotransferase enzyme family protein</fullName>
    </submittedName>
</protein>
<dbReference type="InterPro" id="IPR051678">
    <property type="entry name" value="AGP_Transferase"/>
</dbReference>
<dbReference type="Proteomes" id="UP000198546">
    <property type="component" value="Chromosome i"/>
</dbReference>
<sequence>MDPHPITPDDACRVVAAALGVPTPSARRLAGSVTNQDFLVELADGGRVVVKTGPAAEIAAEVWTLPQARSSGVLVPDLLVGDPGGALLGTPLLVIEWLPGEQPPSARAVQEAGRQLRALHATPRGGAGPLVLPDGATGDAARGEHDTWPHQLEAVRAELDVVVEAGLLDAATARVVDAAARRLAAGRWAEPGVLLHGDLKADHVFSVGDRLTGVIDWGAAAVGDPWWDLARASMMTPEHFAALLDGYGAFPTAALEHRMTVYVALWNAWSLASEHRAGGDWFAVYQGRIARAAADLV</sequence>
<dbReference type="InterPro" id="IPR002575">
    <property type="entry name" value="Aminoglycoside_PTrfase"/>
</dbReference>
<dbReference type="PANTHER" id="PTHR21310:SF15">
    <property type="entry name" value="AMINOGLYCOSIDE PHOSPHOTRANSFERASE DOMAIN-CONTAINING PROTEIN"/>
    <property type="match status" value="1"/>
</dbReference>
<dbReference type="AlphaFoldDB" id="A0A1G6TVJ8"/>
<evidence type="ECO:0000259" key="2">
    <source>
        <dbReference type="Pfam" id="PF01636"/>
    </source>
</evidence>
<organism evidence="3 4">
    <name type="scientific">Auraticoccus monumenti</name>
    <dbReference type="NCBI Taxonomy" id="675864"/>
    <lineage>
        <taxon>Bacteria</taxon>
        <taxon>Bacillati</taxon>
        <taxon>Actinomycetota</taxon>
        <taxon>Actinomycetes</taxon>
        <taxon>Propionibacteriales</taxon>
        <taxon>Propionibacteriaceae</taxon>
        <taxon>Auraticoccus</taxon>
    </lineage>
</organism>
<dbReference type="EMBL" id="LT629688">
    <property type="protein sequence ID" value="SDD33130.1"/>
    <property type="molecule type" value="Genomic_DNA"/>
</dbReference>
<dbReference type="InterPro" id="IPR011009">
    <property type="entry name" value="Kinase-like_dom_sf"/>
</dbReference>
<dbReference type="PANTHER" id="PTHR21310">
    <property type="entry name" value="AMINOGLYCOSIDE PHOSPHOTRANSFERASE-RELATED-RELATED"/>
    <property type="match status" value="1"/>
</dbReference>
<dbReference type="STRING" id="675864.SAMN04489747_0721"/>
<evidence type="ECO:0000313" key="3">
    <source>
        <dbReference type="EMBL" id="SDD33130.1"/>
    </source>
</evidence>
<dbReference type="Pfam" id="PF01636">
    <property type="entry name" value="APH"/>
    <property type="match status" value="1"/>
</dbReference>
<keyword evidence="3" id="KW-0808">Transferase</keyword>
<dbReference type="OrthoDB" id="9797603at2"/>
<feature type="domain" description="Aminoglycoside phosphotransferase" evidence="2">
    <location>
        <begin position="26"/>
        <end position="252"/>
    </location>
</feature>
<feature type="region of interest" description="Disordered" evidence="1">
    <location>
        <begin position="120"/>
        <end position="144"/>
    </location>
</feature>
<dbReference type="Gene3D" id="3.90.1200.10">
    <property type="match status" value="1"/>
</dbReference>
<name>A0A1G6TVJ8_9ACTN</name>
<keyword evidence="4" id="KW-1185">Reference proteome</keyword>
<evidence type="ECO:0000256" key="1">
    <source>
        <dbReference type="SAM" id="MobiDB-lite"/>
    </source>
</evidence>
<gene>
    <name evidence="3" type="ORF">SAMN04489747_0721</name>
</gene>
<dbReference type="GO" id="GO:0016740">
    <property type="term" value="F:transferase activity"/>
    <property type="evidence" value="ECO:0007669"/>
    <property type="project" value="UniProtKB-KW"/>
</dbReference>